<feature type="region of interest" description="Disordered" evidence="1">
    <location>
        <begin position="820"/>
        <end position="842"/>
    </location>
</feature>
<dbReference type="InterPro" id="IPR041685">
    <property type="entry name" value="AAA_GajA/Old/RecF-like"/>
</dbReference>
<organism evidence="3 4">
    <name type="scientific">Candidatus Phosphoribacter hodrii</name>
    <dbReference type="NCBI Taxonomy" id="2953743"/>
    <lineage>
        <taxon>Bacteria</taxon>
        <taxon>Bacillati</taxon>
        <taxon>Actinomycetota</taxon>
        <taxon>Actinomycetes</taxon>
        <taxon>Micrococcales</taxon>
        <taxon>Dermatophilaceae</taxon>
        <taxon>Candidatus Phosphoribacter</taxon>
    </lineage>
</organism>
<reference evidence="3 4" key="1">
    <citation type="submission" date="2020-10" db="EMBL/GenBank/DDBJ databases">
        <title>Connecting structure to function with the recovery of over 1000 high-quality activated sludge metagenome-assembled genomes encoding full-length rRNA genes using long-read sequencing.</title>
        <authorList>
            <person name="Singleton C.M."/>
            <person name="Petriglieri F."/>
            <person name="Kristensen J.M."/>
            <person name="Kirkegaard R.H."/>
            <person name="Michaelsen T.Y."/>
            <person name="Andersen M.H."/>
            <person name="Karst S.M."/>
            <person name="Dueholm M.S."/>
            <person name="Nielsen P.H."/>
            <person name="Albertsen M."/>
        </authorList>
    </citation>
    <scope>NUCLEOTIDE SEQUENCE [LARGE SCALE GENOMIC DNA]</scope>
    <source>
        <strain evidence="3">AalE_18-Q3-R2-46_BAT3C.188</strain>
    </source>
</reference>
<dbReference type="CDD" id="cd00267">
    <property type="entry name" value="ABC_ATPase"/>
    <property type="match status" value="1"/>
</dbReference>
<comment type="caution">
    <text evidence="3">The sequence shown here is derived from an EMBL/GenBank/DDBJ whole genome shotgun (WGS) entry which is preliminary data.</text>
</comment>
<protein>
    <submittedName>
        <fullName evidence="3">AAA family ATPase</fullName>
    </submittedName>
</protein>
<evidence type="ECO:0000313" key="3">
    <source>
        <dbReference type="EMBL" id="MBK6302026.1"/>
    </source>
</evidence>
<evidence type="ECO:0000259" key="2">
    <source>
        <dbReference type="Pfam" id="PF13175"/>
    </source>
</evidence>
<name>A0A934X6C8_9MICO</name>
<dbReference type="Proteomes" id="UP000718281">
    <property type="component" value="Unassembled WGS sequence"/>
</dbReference>
<dbReference type="InterPro" id="IPR051396">
    <property type="entry name" value="Bact_Antivir_Def_Nuclease"/>
</dbReference>
<dbReference type="Pfam" id="PF13175">
    <property type="entry name" value="AAA_15"/>
    <property type="match status" value="1"/>
</dbReference>
<dbReference type="Gene3D" id="3.40.50.300">
    <property type="entry name" value="P-loop containing nucleotide triphosphate hydrolases"/>
    <property type="match status" value="1"/>
</dbReference>
<evidence type="ECO:0000313" key="4">
    <source>
        <dbReference type="Proteomes" id="UP000718281"/>
    </source>
</evidence>
<feature type="domain" description="Endonuclease GajA/Old nuclease/RecF-like AAA" evidence="2">
    <location>
        <begin position="1"/>
        <end position="410"/>
    </location>
</feature>
<dbReference type="PANTHER" id="PTHR43581">
    <property type="entry name" value="ATP/GTP PHOSPHATASE"/>
    <property type="match status" value="1"/>
</dbReference>
<dbReference type="EMBL" id="JADIXZ010000006">
    <property type="protein sequence ID" value="MBK6302026.1"/>
    <property type="molecule type" value="Genomic_DNA"/>
</dbReference>
<gene>
    <name evidence="3" type="ORF">IPF40_13650</name>
</gene>
<dbReference type="PANTHER" id="PTHR43581:SF3">
    <property type="entry name" value="AAA+ ATPASE DOMAIN-CONTAINING PROTEIN"/>
    <property type="match status" value="1"/>
</dbReference>
<dbReference type="SUPFAM" id="SSF52540">
    <property type="entry name" value="P-loop containing nucleoside triphosphate hydrolases"/>
    <property type="match status" value="1"/>
</dbReference>
<dbReference type="AlphaFoldDB" id="A0A934X6C8"/>
<evidence type="ECO:0000256" key="1">
    <source>
        <dbReference type="SAM" id="MobiDB-lite"/>
    </source>
</evidence>
<proteinExistence type="predicted"/>
<accession>A0A934X6C8</accession>
<dbReference type="InterPro" id="IPR027417">
    <property type="entry name" value="P-loop_NTPase"/>
</dbReference>
<sequence length="1043" mass="110578">MRLTAVTLQLYRNFVEAQRISIEDDVTCLVGKNESGKTTILKALHRLKPANGDDTTFDLTTEYPRWRLAMDRRKNKSLEAARPVSAEFVLDDDDRLALEVDYGVVIPESVKCRASRSYGNKPTVSLRADLASAAQEAARSVSLDDEDLAKLDLESSIEDLVVTAKAMAKEQREQGETASAKKFTAFAHEIEKYGDLVKGGGTQEQTNALWARVPSFFYFSNYDTLPGETNLTKLAAKVAAGKAIDPRERTVISLLAHAGESPEDFLDDNYDSRKAELQSASIDLSRRVFTYWKQNPDLAVIFDTDNRVVQQQPPNGNEVANRFLKIELRDGRHGDVETNFDTRSTGFQWFFSFFAAFSEYQDSDDSVIVLLDEPGTSLHGDAQHEFVDYIHNELGAAKQTIYTTHSQHMVDPARYEKLRAVHDRATRENPDLGVAVTPPNLSADAATLLPIESALGYSVSRHLFIGSGHHLAVEGSSDFVYLQRFTEHMTSKKRKGLDPRLSIIPVGGADNLPAFVALLGRRLKVSALVDGARTASRMSCPVSTCVALGGLRDVFVEEPLECVVPGGVVGEAVLPAAPDDARPGSSEDADGVWMVVAASSGALVEVFGPGVGSAAVAGEVAQGVAEFLVGRPAEGDGLDFAGLSGRGCDAGQAGQRVSGGEPAAGVADLSEQSCGAQGAGPGQRLHDGCVGMGVELFGDGLGQCSDLVVEGAQHRDESHSGARVGLGIDGGGSAWGSQQTLVQHLGCDLAGVADLCQPGTQPGGGEPVDLGLGGEPLEEAEADLGFEVTEQAHDSRQDDLQVGTQLVGGRDAVLDQITSRTHRGAQRDGRGGGPGQGCQTASVGAHHVGEHVGVVPVVLVSGRPVAGAQVLELVRCDDQHDQPGREEGLDHGTVAAFDADLAHARAQQPADQPLQAGRGVLDGQPVDNLAASVDDADRVVVLGPIDTRAHSRCGALNGDTHLGFLAVAAVGIHPVVPGPRSRSLTDRRSPAHSPVAGLGVLGHRTPQNSCWTSQVAPAWRWPGGDQGCISGLSETADLRMVHQ</sequence>